<dbReference type="NCBIfam" id="TIGR00287">
    <property type="entry name" value="cas1"/>
    <property type="match status" value="1"/>
</dbReference>
<evidence type="ECO:0000256" key="7">
    <source>
        <dbReference type="ARBA" id="ARBA00023125"/>
    </source>
</evidence>
<evidence type="ECO:0000313" key="13">
    <source>
        <dbReference type="Proteomes" id="UP001597118"/>
    </source>
</evidence>
<dbReference type="InterPro" id="IPR050646">
    <property type="entry name" value="Cas1"/>
</dbReference>
<proteinExistence type="inferred from homology"/>
<feature type="binding site" evidence="10">
    <location>
        <position position="228"/>
    </location>
    <ligand>
        <name>Mn(2+)</name>
        <dbReference type="ChEBI" id="CHEBI:29035"/>
    </ligand>
</feature>
<evidence type="ECO:0000256" key="2">
    <source>
        <dbReference type="ARBA" id="ARBA00022723"/>
    </source>
</evidence>
<evidence type="ECO:0000256" key="5">
    <source>
        <dbReference type="ARBA" id="ARBA00022842"/>
    </source>
</evidence>
<evidence type="ECO:0000256" key="10">
    <source>
        <dbReference type="HAMAP-Rule" id="MF_01470"/>
    </source>
</evidence>
<comment type="caution">
    <text evidence="12">The sequence shown here is derived from an EMBL/GenBank/DDBJ whole genome shotgun (WGS) entry which is preliminary data.</text>
</comment>
<feature type="region of interest" description="Disordered" evidence="11">
    <location>
        <begin position="321"/>
        <end position="342"/>
    </location>
</feature>
<dbReference type="EC" id="3.1.-.-" evidence="10"/>
<dbReference type="RefSeq" id="WP_379661862.1">
    <property type="nucleotide sequence ID" value="NZ_JBHUDG010000004.1"/>
</dbReference>
<dbReference type="InterPro" id="IPR019855">
    <property type="entry name" value="CRISPR-assoc_Cas1_NMENI"/>
</dbReference>
<comment type="subunit">
    <text evidence="9 10">Homodimer, forms a heterotetramer with a Cas2 homodimer.</text>
</comment>
<sequence>MIKRTLYFSNPAYLSLKDKQLNIDLPHLKVLGKQESKKSVPIEDVGVIILDNQQITITHGCIAALLENNAAIITCNHTHHPTGMILPLDGHDTQSERFRHQVDASQPLKKQLWQQTVQAKILNQAAILFERGIPCDNMVYWARSVRSGDPDNYEGRAAAYYWKNVFPEKIKFFRGRAGDPPNNLLNYGYAILRAIVARGLVSSGLMPTLGIHHRNKYNAYCLADDIMEPYRPYVDKIVLGIIDRGENFLELGQNIKSQLLAIASVDVQFERGTSPLMVGLQYTTASLARCYEGTVRKINYPVLKNFDSKRVAIYKTPENSSLAAEKAPTYRKSNQDEGELPF</sequence>
<keyword evidence="6 10" id="KW-0051">Antiviral defense</keyword>
<dbReference type="InterPro" id="IPR042211">
    <property type="entry name" value="CRISPR-assoc_Cas1_N"/>
</dbReference>
<comment type="cofactor">
    <cofactor evidence="10">
        <name>Mg(2+)</name>
        <dbReference type="ChEBI" id="CHEBI:18420"/>
    </cofactor>
    <cofactor evidence="10">
        <name>Mn(2+)</name>
        <dbReference type="ChEBI" id="CHEBI:29035"/>
    </cofactor>
</comment>
<dbReference type="EMBL" id="JBHUDG010000004">
    <property type="protein sequence ID" value="MFD1629484.1"/>
    <property type="molecule type" value="Genomic_DNA"/>
</dbReference>
<reference evidence="13" key="1">
    <citation type="journal article" date="2019" name="Int. J. Syst. Evol. Microbiol.">
        <title>The Global Catalogue of Microorganisms (GCM) 10K type strain sequencing project: providing services to taxonomists for standard genome sequencing and annotation.</title>
        <authorList>
            <consortium name="The Broad Institute Genomics Platform"/>
            <consortium name="The Broad Institute Genome Sequencing Center for Infectious Disease"/>
            <person name="Wu L."/>
            <person name="Ma J."/>
        </authorList>
    </citation>
    <scope>NUCLEOTIDE SEQUENCE [LARGE SCALE GENOMIC DNA]</scope>
    <source>
        <strain evidence="13">CCUG 53762</strain>
    </source>
</reference>
<evidence type="ECO:0000256" key="11">
    <source>
        <dbReference type="SAM" id="MobiDB-lite"/>
    </source>
</evidence>
<dbReference type="PANTHER" id="PTHR34353">
    <property type="entry name" value="CRISPR-ASSOCIATED ENDONUCLEASE CAS1 1"/>
    <property type="match status" value="1"/>
</dbReference>
<evidence type="ECO:0000256" key="8">
    <source>
        <dbReference type="ARBA" id="ARBA00023211"/>
    </source>
</evidence>
<protein>
    <recommendedName>
        <fullName evidence="10">CRISPR-associated endonuclease Cas1</fullName>
        <ecNumber evidence="10">3.1.-.-</ecNumber>
    </recommendedName>
</protein>
<dbReference type="InterPro" id="IPR002729">
    <property type="entry name" value="CRISPR-assoc_Cas1"/>
</dbReference>
<name>A0ABW4IBU4_9SPHI</name>
<evidence type="ECO:0000256" key="6">
    <source>
        <dbReference type="ARBA" id="ARBA00023118"/>
    </source>
</evidence>
<organism evidence="12 13">
    <name type="scientific">Pseudopedobacter beijingensis</name>
    <dbReference type="NCBI Taxonomy" id="1207056"/>
    <lineage>
        <taxon>Bacteria</taxon>
        <taxon>Pseudomonadati</taxon>
        <taxon>Bacteroidota</taxon>
        <taxon>Sphingobacteriia</taxon>
        <taxon>Sphingobacteriales</taxon>
        <taxon>Sphingobacteriaceae</taxon>
        <taxon>Pseudopedobacter</taxon>
    </lineage>
</organism>
<dbReference type="Gene3D" id="3.100.10.20">
    <property type="entry name" value="CRISPR-associated endonuclease Cas1, N-terminal domain"/>
    <property type="match status" value="1"/>
</dbReference>
<dbReference type="InterPro" id="IPR042206">
    <property type="entry name" value="CRISPR-assoc_Cas1_C"/>
</dbReference>
<evidence type="ECO:0000256" key="9">
    <source>
        <dbReference type="ARBA" id="ARBA00038592"/>
    </source>
</evidence>
<comment type="function">
    <text evidence="10">CRISPR (clustered regularly interspaced short palindromic repeat), is an adaptive immune system that provides protection against mobile genetic elements (viruses, transposable elements and conjugative plasmids). CRISPR clusters contain spacers, sequences complementary to antecedent mobile elements, and target invading nucleic acids. CRISPR clusters are transcribed and processed into CRISPR RNA (crRNA). Acts as a dsDNA endonuclease. Involved in the integration of spacer DNA into the CRISPR cassette.</text>
</comment>
<keyword evidence="5 10" id="KW-0460">Magnesium</keyword>
<evidence type="ECO:0000256" key="3">
    <source>
        <dbReference type="ARBA" id="ARBA00022759"/>
    </source>
</evidence>
<keyword evidence="4 10" id="KW-0378">Hydrolase</keyword>
<keyword evidence="7 10" id="KW-0238">DNA-binding</keyword>
<dbReference type="NCBIfam" id="TIGR03639">
    <property type="entry name" value="cas1_NMENI"/>
    <property type="match status" value="1"/>
</dbReference>
<keyword evidence="13" id="KW-1185">Reference proteome</keyword>
<keyword evidence="2 10" id="KW-0479">Metal-binding</keyword>
<dbReference type="GO" id="GO:0004519">
    <property type="term" value="F:endonuclease activity"/>
    <property type="evidence" value="ECO:0007669"/>
    <property type="project" value="UniProtKB-KW"/>
</dbReference>
<dbReference type="Gene3D" id="1.20.120.920">
    <property type="entry name" value="CRISPR-associated endonuclease Cas1, C-terminal domain"/>
    <property type="match status" value="1"/>
</dbReference>
<dbReference type="PANTHER" id="PTHR34353:SF2">
    <property type="entry name" value="CRISPR-ASSOCIATED ENDONUCLEASE CAS1 1"/>
    <property type="match status" value="1"/>
</dbReference>
<feature type="binding site" evidence="10">
    <location>
        <position position="213"/>
    </location>
    <ligand>
        <name>Mn(2+)</name>
        <dbReference type="ChEBI" id="CHEBI:29035"/>
    </ligand>
</feature>
<feature type="binding site" evidence="10">
    <location>
        <position position="154"/>
    </location>
    <ligand>
        <name>Mn(2+)</name>
        <dbReference type="ChEBI" id="CHEBI:29035"/>
    </ligand>
</feature>
<comment type="similarity">
    <text evidence="10">Belongs to the CRISPR-associated endonuclease Cas1 family.</text>
</comment>
<dbReference type="HAMAP" id="MF_01470">
    <property type="entry name" value="Cas1"/>
    <property type="match status" value="1"/>
</dbReference>
<accession>A0ABW4IBU4</accession>
<evidence type="ECO:0000256" key="1">
    <source>
        <dbReference type="ARBA" id="ARBA00022722"/>
    </source>
</evidence>
<dbReference type="Proteomes" id="UP001597118">
    <property type="component" value="Unassembled WGS sequence"/>
</dbReference>
<gene>
    <name evidence="10 12" type="primary">cas1</name>
    <name evidence="12" type="ORF">ACFSAH_06305</name>
</gene>
<evidence type="ECO:0000313" key="12">
    <source>
        <dbReference type="EMBL" id="MFD1629484.1"/>
    </source>
</evidence>
<keyword evidence="8 10" id="KW-0464">Manganese</keyword>
<evidence type="ECO:0000256" key="4">
    <source>
        <dbReference type="ARBA" id="ARBA00022801"/>
    </source>
</evidence>
<dbReference type="Pfam" id="PF01867">
    <property type="entry name" value="Cas_Cas1"/>
    <property type="match status" value="1"/>
</dbReference>
<keyword evidence="1 10" id="KW-0540">Nuclease</keyword>
<keyword evidence="3 10" id="KW-0255">Endonuclease</keyword>